<dbReference type="OMA" id="TLFIAWN"/>
<feature type="transmembrane region" description="Helical" evidence="18">
    <location>
        <begin position="369"/>
        <end position="393"/>
    </location>
</feature>
<reference evidence="20" key="4">
    <citation type="submission" date="2024-03" db="EMBL/GenBank/DDBJ databases">
        <title>Improved genome assembly of Candida auris strain B8441 and annotation of B11205.</title>
        <authorList>
            <person name="Cauldron N.C."/>
            <person name="Shea T."/>
            <person name="Cuomo C.A."/>
        </authorList>
    </citation>
    <scope>NUCLEOTIDE SEQUENCE</scope>
    <source>
        <strain evidence="20">B8441</strain>
    </source>
</reference>
<keyword evidence="2" id="KW-0813">Transport</keyword>
<keyword evidence="12 18" id="KW-0472">Membrane</keyword>
<reference evidence="21 22" key="1">
    <citation type="journal article" date="2017" name="Clin. Infect. Dis.">
        <title>Simultaneous emergence of multidrug-resistant Candida auris on 3 continents confirmed by whole-genome sequencing and epidemiological analyses.</title>
        <authorList>
            <person name="Lockhart S.R."/>
            <person name="Etienne K.A."/>
            <person name="Vallabhaneni S."/>
            <person name="Farooqi J."/>
            <person name="Chowdhary A."/>
            <person name="Govender N.P."/>
            <person name="Colombo A.L."/>
            <person name="Calvo B."/>
            <person name="Cuomo C.A."/>
            <person name="Desjardins C.A."/>
            <person name="Berkow E.L."/>
            <person name="Castanheira M."/>
            <person name="Magobo R.E."/>
            <person name="Jabeen K."/>
            <person name="Asghar R.J."/>
            <person name="Meis J.F."/>
            <person name="Jackson B."/>
            <person name="Chiller T."/>
            <person name="Litvintseva A.P."/>
        </authorList>
    </citation>
    <scope>NUCLEOTIDE SEQUENCE [LARGE SCALE GENOMIC DNA]</scope>
    <source>
        <strain evidence="21 22">B8441</strain>
    </source>
</reference>
<sequence>MSHGIHIHEPSSDDEYGAPYHVQNPFVSSSERRARESGEYRRRTVSSRGSRYSSSPVLEPISRSTTMEKRLPSYVEEHVPHEDYDFIDHAVESDFDAIQRGVVDALGTNDHSGLWRVGTSHRDEEQEPSSPQSTPYNRYPDTHPDYTLESDLTYDIPLITFNQPDTSQNTAASERPQLKLTTQDLDSLEAGAYRAPSPSMAPQSPSKLPDFLTRMSNRIAGDNNPPPTPSAERSHSFSEFLHPSTSSKHPESPSPSAQEPTFGSVQSIDTSAEHHSDDGHSKVSSDGQTRDIPTLSTESVNNISRPTLQRTHSDAVSGVSGGSVPLSAAAKPFFSKIERAERFDHLYLYGKSCGMFTSKSKLRIMCHRLVSHPMTSSFLLFLLVLQTALLSYREWNPEALDGYYYSGYNWADYILMAINILYSIEVFAKIIAYGFISDKVMFDELGLEYPSTGFLMSAKRAIDNIPFTSIIKRLYHKWADTRRLKSADLNIKYDDFVSNEDSFNHHRREDPHKPEFTSFAAGQSPQMNGVRKQNTFLYSTQIRRKVDEMNLRRAYLRTSWQVIDFISMVCFWISLPLSYNHYDAKHHIFLFRALSCLRILRLCNLTTGTNIILRAIHSAIPQLVDVSLFICCFWVIFGIIGVQSFKSSLTRHCQWTNPEDPSETYLNSDSYCGSFIGRDGFVRSFLERDGSSSGVIKGYRCPMYSVCQSGENPYGGTVNFDNIFQSMQLVFVIMSANTFTDIMYYTMDTDNIGSSLFFIFCIFILTVWLLNVFIAVIVTSFNIAQLEDAEDKKRKDEGRRTSLLAIFGFNDKLHNQKVYPLIQKRLYLRIYYKIEIFFVMLIATDLIIQALRDHNMSDQRAHGLYRFEAAVTATLFVEIIIRFLLYYPHWRTFFMSRRNFFDMFLAIITGIIILGPVKSLLGHAYYWLTVFQIARIYRVVLSIGITRNLWMKLTNNIKAIFDLALFYYILLFLSSIIVTRYFEGTATKEDTTEDFFTSLYTLPNAFMSLYIITTTENWTTAVYGLQEAAKTVSSRAFGTIFLYAWFVVSNTMILGIFIAVIARTLEVSEEGKRKQQLLQFIDNMTKRLQSITHETGALSKWKHKIFKRKDDKNIERAMTNLLLSGTAVNEFLEKDLEPEDRDDEEIKPLPRNPVQRWIKVNFTRALSVVKNPFYSSGRKSIPLESFDPAKFAQNVITERNQLVSSQDEYLRNNPMFNTVFYMLGPRHRLRRFCQRIVFSSYGERVDGVEPNKTVGEIFIALMFLSTVGIVVTTCILTPLFRRDIINQEGKWSWAFIIDVVFICIFTIELLIKITADGIIFTPNAYFRSSWNWIDFIALASLWIEFISVLRNDGHLSRIVRGLKALRALRLLTISETAKSNFHYTMISGFGKIMSAALISITLLLPFSIWGLNIFTGRLGTCTDDSLGEADCYNESGNTVFDWDVISPNAYVEPFLNFNNFARSISTLYQIVSLEGWTELLMQVMQSTGEGTPPELFASPFNGVFIILFNNVSIVFILTLFVSVIIDNYSRVTGRAYLTKSQIQWYQVKKFLKQVKPSKRMDRSNMPGLRRLCYNLTVEKNIVWWQTLNLCLFIHIIALLSETFPERDGINTARYVFLMISSSIFIVNSLMLCYALGYKSFIQNKWNLFQALVSIGAFVTTILSFPIDSSSIFINFNKLFLVAMLTFIFPRSNKLSQLLRFASASFPSLASLIFTWFVVFMVYAIAMNQIFGMTKTGPNTTGNINLRSVPKALILLFRCSFGEGWNDIMSDFTVESPWCTADQTLDDSDCGSQQYAYILFMSWNVISMYIFLNLFVSLILDSFSYINSGSDYVDLISREEVRKFKRAWQQFDPNGTGFIKPYDLPKFLHSLTGSLSFRFYSGDLSIPELCRKWIRRNNPHDPYDISVNYDEVENIMNKMDIPKIQERRRVYERFLEEAIMNMEIHEEPGISFTRILLQIPLYNSFDPSQCLILLDFLDRRLFYQKLEKRMKLKRVYETVAAFACRWKYVENKRHGVRDTNINFDKELKRSSYFANEELSLKEPMEEQDEVSVSDTEDSSSDNELIPLHKDNLKVHKGDYYPKSPVHLFKGTDKFGQDHDVYHHPVRSEAAHSPSQLSPSIHSAPWEDKSNLSAVDLTTIGETLENSSWGDAFREVTSRGSTSHRIISRRPSTNGSDNSYNSQSYEDKKFS</sequence>
<feature type="compositionally biased region" description="Low complexity" evidence="17">
    <location>
        <begin position="46"/>
        <end position="55"/>
    </location>
</feature>
<dbReference type="Gene3D" id="1.20.120.350">
    <property type="entry name" value="Voltage-gated potassium channels. Chain C"/>
    <property type="match status" value="4"/>
</dbReference>
<dbReference type="EMBL" id="PEKT02000007">
    <property type="protein sequence ID" value="PIS51802.1"/>
    <property type="molecule type" value="Genomic_DNA"/>
</dbReference>
<feature type="transmembrane region" description="Helical" evidence="18">
    <location>
        <begin position="1794"/>
        <end position="1819"/>
    </location>
</feature>
<evidence type="ECO:0000256" key="13">
    <source>
        <dbReference type="ARBA" id="ARBA00023180"/>
    </source>
</evidence>
<feature type="transmembrane region" description="Helical" evidence="18">
    <location>
        <begin position="1037"/>
        <end position="1062"/>
    </location>
</feature>
<feature type="transmembrane region" description="Helical" evidence="18">
    <location>
        <begin position="413"/>
        <end position="436"/>
    </location>
</feature>
<dbReference type="FunFam" id="1.10.287.70:FF:000093">
    <property type="entry name" value="Calcium channel subunit Cch1"/>
    <property type="match status" value="1"/>
</dbReference>
<feature type="compositionally biased region" description="Basic and acidic residues" evidence="17">
    <location>
        <begin position="30"/>
        <end position="42"/>
    </location>
</feature>
<dbReference type="GO" id="GO:0098703">
    <property type="term" value="P:calcium ion import across plasma membrane"/>
    <property type="evidence" value="ECO:0007669"/>
    <property type="project" value="TreeGrafter"/>
</dbReference>
<feature type="domain" description="EF-hand" evidence="19">
    <location>
        <begin position="1838"/>
        <end position="1873"/>
    </location>
</feature>
<feature type="compositionally biased region" description="Basic and acidic residues" evidence="17">
    <location>
        <begin position="1"/>
        <end position="11"/>
    </location>
</feature>
<keyword evidence="6" id="KW-0107">Calcium channel</keyword>
<evidence type="ECO:0000313" key="22">
    <source>
        <dbReference type="Proteomes" id="UP000230249"/>
    </source>
</evidence>
<keyword evidence="4" id="KW-0597">Phosphoprotein</keyword>
<dbReference type="PANTHER" id="PTHR45628">
    <property type="entry name" value="VOLTAGE-DEPENDENT CALCIUM CHANNEL TYPE A SUBUNIT ALPHA-1"/>
    <property type="match status" value="1"/>
</dbReference>
<name>A0A2H0ZNA1_CANAR</name>
<dbReference type="PANTHER" id="PTHR45628:SF7">
    <property type="entry name" value="VOLTAGE-DEPENDENT CALCIUM CHANNEL TYPE A SUBUNIT ALPHA-1"/>
    <property type="match status" value="1"/>
</dbReference>
<evidence type="ECO:0000256" key="1">
    <source>
        <dbReference type="ARBA" id="ARBA00004651"/>
    </source>
</evidence>
<comment type="caution">
    <text evidence="21">The sequence shown here is derived from an EMBL/GenBank/DDBJ whole genome shotgun (WGS) entry which is preliminary data.</text>
</comment>
<keyword evidence="13" id="KW-0325">Glycoprotein</keyword>
<dbReference type="InterPro" id="IPR027359">
    <property type="entry name" value="Volt_channel_dom_sf"/>
</dbReference>
<organism evidence="21">
    <name type="scientific">Candidozyma auris</name>
    <name type="common">Yeast</name>
    <name type="synonym">Candida auris</name>
    <dbReference type="NCBI Taxonomy" id="498019"/>
    <lineage>
        <taxon>Eukaryota</taxon>
        <taxon>Fungi</taxon>
        <taxon>Dikarya</taxon>
        <taxon>Ascomycota</taxon>
        <taxon>Saccharomycotina</taxon>
        <taxon>Pichiomycetes</taxon>
        <taxon>Metschnikowiaceae</taxon>
        <taxon>Candidozyma</taxon>
    </lineage>
</organism>
<keyword evidence="7 18" id="KW-0812">Transmembrane</keyword>
<evidence type="ECO:0000256" key="10">
    <source>
        <dbReference type="ARBA" id="ARBA00022989"/>
    </source>
</evidence>
<feature type="transmembrane region" description="Helical" evidence="18">
    <location>
        <begin position="899"/>
        <end position="918"/>
    </location>
</feature>
<dbReference type="InterPro" id="IPR005821">
    <property type="entry name" value="Ion_trans_dom"/>
</dbReference>
<evidence type="ECO:0000256" key="12">
    <source>
        <dbReference type="ARBA" id="ARBA00023136"/>
    </source>
</evidence>
<feature type="region of interest" description="Disordered" evidence="17">
    <location>
        <begin position="216"/>
        <end position="320"/>
    </location>
</feature>
<dbReference type="GO" id="GO:0005509">
    <property type="term" value="F:calcium ion binding"/>
    <property type="evidence" value="ECO:0007669"/>
    <property type="project" value="InterPro"/>
</dbReference>
<feature type="transmembrane region" description="Helical" evidence="18">
    <location>
        <begin position="1388"/>
        <end position="1409"/>
    </location>
</feature>
<keyword evidence="14" id="KW-0407">Ion channel</keyword>
<dbReference type="InterPro" id="IPR002048">
    <property type="entry name" value="EF_hand_dom"/>
</dbReference>
<feature type="transmembrane region" description="Helical" evidence="18">
    <location>
        <begin position="729"/>
        <end position="745"/>
    </location>
</feature>
<dbReference type="VEuPathDB" id="FungiDB:CJJ07_001094"/>
<dbReference type="VEuPathDB" id="FungiDB:CJI96_0002066"/>
<accession>A0A2H0ZNA1</accession>
<feature type="transmembrane region" description="Helical" evidence="18">
    <location>
        <begin position="757"/>
        <end position="784"/>
    </location>
</feature>
<dbReference type="VEuPathDB" id="FungiDB:CJI97_003476"/>
<evidence type="ECO:0000256" key="15">
    <source>
        <dbReference type="ARBA" id="ARBA00061395"/>
    </source>
</evidence>
<evidence type="ECO:0000256" key="18">
    <source>
        <dbReference type="SAM" id="Phobius"/>
    </source>
</evidence>
<feature type="transmembrane region" description="Helical" evidence="18">
    <location>
        <begin position="965"/>
        <end position="982"/>
    </location>
</feature>
<feature type="transmembrane region" description="Helical" evidence="18">
    <location>
        <begin position="863"/>
        <end position="887"/>
    </location>
</feature>
<dbReference type="VEuPathDB" id="FungiDB:B9J08_003401"/>
<evidence type="ECO:0000256" key="16">
    <source>
        <dbReference type="ARBA" id="ARBA00067459"/>
    </source>
</evidence>
<comment type="subcellular location">
    <subcellularLocation>
        <location evidence="1">Cell membrane</location>
        <topology evidence="1">Multi-pass membrane protein</topology>
    </subcellularLocation>
</comment>
<dbReference type="PROSITE" id="PS50222">
    <property type="entry name" value="EF_HAND_2"/>
    <property type="match status" value="1"/>
</dbReference>
<keyword evidence="22" id="KW-1185">Reference proteome</keyword>
<feature type="region of interest" description="Disordered" evidence="17">
    <location>
        <begin position="2153"/>
        <end position="2189"/>
    </location>
</feature>
<feature type="region of interest" description="Disordered" evidence="17">
    <location>
        <begin position="114"/>
        <end position="148"/>
    </location>
</feature>
<evidence type="ECO:0000256" key="2">
    <source>
        <dbReference type="ARBA" id="ARBA00022448"/>
    </source>
</evidence>
<gene>
    <name evidence="21" type="ORF">B9J08_003401</name>
    <name evidence="20" type="ORF">B9J08_01262</name>
</gene>
<evidence type="ECO:0000256" key="3">
    <source>
        <dbReference type="ARBA" id="ARBA00022475"/>
    </source>
</evidence>
<dbReference type="GO" id="GO:0008331">
    <property type="term" value="F:high voltage-gated calcium channel activity"/>
    <property type="evidence" value="ECO:0007669"/>
    <property type="project" value="TreeGrafter"/>
</dbReference>
<feature type="transmembrane region" description="Helical" evidence="18">
    <location>
        <begin position="1612"/>
        <end position="1635"/>
    </location>
</feature>
<feature type="transmembrane region" description="Helical" evidence="18">
    <location>
        <begin position="1581"/>
        <end position="1600"/>
    </location>
</feature>
<proteinExistence type="inferred from homology"/>
<feature type="transmembrane region" description="Helical" evidence="18">
    <location>
        <begin position="1257"/>
        <end position="1279"/>
    </location>
</feature>
<dbReference type="EMBL" id="PEKT03000001">
    <property type="protein sequence ID" value="KAK8442911.1"/>
    <property type="molecule type" value="Genomic_DNA"/>
</dbReference>
<feature type="transmembrane region" description="Helical" evidence="18">
    <location>
        <begin position="623"/>
        <end position="642"/>
    </location>
</feature>
<dbReference type="Proteomes" id="UP000230249">
    <property type="component" value="Unassembled WGS sequence"/>
</dbReference>
<dbReference type="Gene3D" id="1.10.238.10">
    <property type="entry name" value="EF-hand"/>
    <property type="match status" value="1"/>
</dbReference>
<feature type="region of interest" description="Disordered" evidence="17">
    <location>
        <begin position="1"/>
        <end position="69"/>
    </location>
</feature>
<feature type="transmembrane region" description="Helical" evidence="18">
    <location>
        <begin position="1503"/>
        <end position="1525"/>
    </location>
</feature>
<feature type="transmembrane region" description="Helical" evidence="18">
    <location>
        <begin position="1002"/>
        <end position="1025"/>
    </location>
</feature>
<dbReference type="InterPro" id="IPR050599">
    <property type="entry name" value="VDCC_alpha-1_subunit"/>
</dbReference>
<feature type="transmembrane region" description="Helical" evidence="18">
    <location>
        <begin position="1331"/>
        <end position="1349"/>
    </location>
</feature>
<feature type="compositionally biased region" description="Polar residues" evidence="17">
    <location>
        <begin position="254"/>
        <end position="270"/>
    </location>
</feature>
<dbReference type="GO" id="GO:0005891">
    <property type="term" value="C:voltage-gated calcium channel complex"/>
    <property type="evidence" value="ECO:0007669"/>
    <property type="project" value="TreeGrafter"/>
</dbReference>
<dbReference type="STRING" id="498019.A0A2H0ZNA1"/>
<dbReference type="InterPro" id="IPR011992">
    <property type="entry name" value="EF-hand-dom_pair"/>
</dbReference>
<evidence type="ECO:0000256" key="6">
    <source>
        <dbReference type="ARBA" id="ARBA00022673"/>
    </source>
</evidence>
<dbReference type="Pfam" id="PF00520">
    <property type="entry name" value="Ion_trans"/>
    <property type="match status" value="4"/>
</dbReference>
<feature type="transmembrane region" description="Helical" evidence="18">
    <location>
        <begin position="554"/>
        <end position="575"/>
    </location>
</feature>
<keyword evidence="8" id="KW-0106">Calcium</keyword>
<protein>
    <recommendedName>
        <fullName evidence="16">Calcium-channel protein CCH1</fullName>
    </recommendedName>
</protein>
<feature type="transmembrane region" description="Helical" evidence="18">
    <location>
        <begin position="1291"/>
        <end position="1311"/>
    </location>
</feature>
<evidence type="ECO:0000313" key="20">
    <source>
        <dbReference type="EMBL" id="KAK8442911.1"/>
    </source>
</evidence>
<feature type="compositionally biased region" description="Basic and acidic residues" evidence="17">
    <location>
        <begin position="271"/>
        <end position="283"/>
    </location>
</feature>
<comment type="similarity">
    <text evidence="15">Belongs to the calcium channel alpha-1 subunit (TC 1.A.1.11) family.</text>
</comment>
<keyword evidence="3" id="KW-1003">Cell membrane</keyword>
<evidence type="ECO:0000256" key="5">
    <source>
        <dbReference type="ARBA" id="ARBA00022568"/>
    </source>
</evidence>
<feature type="region of interest" description="Disordered" evidence="17">
    <location>
        <begin position="2041"/>
        <end position="2062"/>
    </location>
</feature>
<reference evidence="21" key="2">
    <citation type="submission" date="2017-11" db="EMBL/GenBank/DDBJ databases">
        <title>Candida auris genome assembly and annotation.</title>
        <authorList>
            <person name="Munoz J.F."/>
            <person name="Gade L.G."/>
            <person name="Chow N.A."/>
            <person name="Litvintseva A.P."/>
            <person name="Loparev V.N."/>
            <person name="Cuomo C.A."/>
        </authorList>
    </citation>
    <scope>NUCLEOTIDE SEQUENCE</scope>
    <source>
        <strain evidence="21">B8441</strain>
    </source>
</reference>
<evidence type="ECO:0000256" key="8">
    <source>
        <dbReference type="ARBA" id="ARBA00022837"/>
    </source>
</evidence>
<evidence type="ECO:0000259" key="19">
    <source>
        <dbReference type="PROSITE" id="PS50222"/>
    </source>
</evidence>
<evidence type="ECO:0000256" key="14">
    <source>
        <dbReference type="ARBA" id="ARBA00023303"/>
    </source>
</evidence>
<reference evidence="20 22" key="3">
    <citation type="journal article" date="2018" name="Nat. Commun.">
        <title>Genomic insights into multidrug-resistance, mating and virulence in Candida auris and related emerging species.</title>
        <authorList>
            <person name="Munoz J.F."/>
            <person name="Gade L."/>
            <person name="Chow N.A."/>
            <person name="Loparev V.N."/>
            <person name="Juieng P."/>
            <person name="Berkow E.L."/>
            <person name="Farrer R.A."/>
            <person name="Litvintseva A.P."/>
            <person name="Cuomo C.A."/>
        </authorList>
    </citation>
    <scope>GENOME REANNOTATION</scope>
    <source>
        <strain evidence="20 22">B8441</strain>
    </source>
</reference>
<feature type="transmembrane region" description="Helical" evidence="18">
    <location>
        <begin position="1700"/>
        <end position="1725"/>
    </location>
</feature>
<dbReference type="VEuPathDB" id="FungiDB:QG37_01815"/>
<feature type="compositionally biased region" description="Polar residues" evidence="17">
    <location>
        <begin position="2156"/>
        <end position="2182"/>
    </location>
</feature>
<dbReference type="Gene3D" id="1.10.287.70">
    <property type="match status" value="4"/>
</dbReference>
<feature type="compositionally biased region" description="Acidic residues" evidence="17">
    <location>
        <begin position="2044"/>
        <end position="2059"/>
    </location>
</feature>
<feature type="transmembrane region" description="Helical" evidence="18">
    <location>
        <begin position="1671"/>
        <end position="1688"/>
    </location>
</feature>
<keyword evidence="5" id="KW-0109">Calcium transport</keyword>
<feature type="transmembrane region" description="Helical" evidence="18">
    <location>
        <begin position="830"/>
        <end position="851"/>
    </location>
</feature>
<evidence type="ECO:0000256" key="4">
    <source>
        <dbReference type="ARBA" id="ARBA00022553"/>
    </source>
</evidence>
<keyword evidence="10 18" id="KW-1133">Transmembrane helix</keyword>
<feature type="compositionally biased region" description="Polar residues" evidence="17">
    <location>
        <begin position="294"/>
        <end position="310"/>
    </location>
</feature>
<evidence type="ECO:0000256" key="17">
    <source>
        <dbReference type="SAM" id="MobiDB-lite"/>
    </source>
</evidence>
<feature type="transmembrane region" description="Helical" evidence="18">
    <location>
        <begin position="1647"/>
        <end position="1665"/>
    </location>
</feature>
<dbReference type="SUPFAM" id="SSF47473">
    <property type="entry name" value="EF-hand"/>
    <property type="match status" value="1"/>
</dbReference>
<dbReference type="VEuPathDB" id="FungiDB:CJJ09_000704"/>
<keyword evidence="9" id="KW-0851">Voltage-gated channel</keyword>
<evidence type="ECO:0000256" key="11">
    <source>
        <dbReference type="ARBA" id="ARBA00023065"/>
    </source>
</evidence>
<evidence type="ECO:0000256" key="7">
    <source>
        <dbReference type="ARBA" id="ARBA00022692"/>
    </source>
</evidence>
<evidence type="ECO:0000313" key="21">
    <source>
        <dbReference type="EMBL" id="PIS51802.1"/>
    </source>
</evidence>
<dbReference type="SUPFAM" id="SSF81324">
    <property type="entry name" value="Voltage-gated potassium channels"/>
    <property type="match status" value="4"/>
</dbReference>
<keyword evidence="11" id="KW-0406">Ion transport</keyword>
<evidence type="ECO:0000256" key="9">
    <source>
        <dbReference type="ARBA" id="ARBA00022882"/>
    </source>
</evidence>